<organism evidence="3 4">
    <name type="scientific">Bosea lupini</name>
    <dbReference type="NCBI Taxonomy" id="1036779"/>
    <lineage>
        <taxon>Bacteria</taxon>
        <taxon>Pseudomonadati</taxon>
        <taxon>Pseudomonadota</taxon>
        <taxon>Alphaproteobacteria</taxon>
        <taxon>Hyphomicrobiales</taxon>
        <taxon>Boseaceae</taxon>
        <taxon>Bosea</taxon>
    </lineage>
</organism>
<name>A0A1H7SYG3_9HYPH</name>
<proteinExistence type="inferred from homology"/>
<gene>
    <name evidence="3" type="ORF">SAMN04515666_105258</name>
</gene>
<dbReference type="Pfam" id="PF02594">
    <property type="entry name" value="DUF167"/>
    <property type="match status" value="1"/>
</dbReference>
<dbReference type="Proteomes" id="UP000199664">
    <property type="component" value="Unassembled WGS sequence"/>
</dbReference>
<dbReference type="AlphaFoldDB" id="A0A1H7SYG3"/>
<dbReference type="HAMAP" id="MF_00634">
    <property type="entry name" value="UPF0235"/>
    <property type="match status" value="1"/>
</dbReference>
<dbReference type="NCBIfam" id="NF002348">
    <property type="entry name" value="PRK01310.1"/>
    <property type="match status" value="1"/>
</dbReference>
<keyword evidence="4" id="KW-1185">Reference proteome</keyword>
<dbReference type="SMART" id="SM01152">
    <property type="entry name" value="DUF167"/>
    <property type="match status" value="1"/>
</dbReference>
<protein>
    <recommendedName>
        <fullName evidence="2">UPF0235 protein SAMN04515666_105258</fullName>
    </recommendedName>
</protein>
<accession>A0A1H7SYG3</accession>
<dbReference type="EMBL" id="FOAN01000005">
    <property type="protein sequence ID" value="SEL77086.1"/>
    <property type="molecule type" value="Genomic_DNA"/>
</dbReference>
<dbReference type="STRING" id="1036779.SAMN04515666_105258"/>
<dbReference type="NCBIfam" id="TIGR00251">
    <property type="entry name" value="DUF167 family protein"/>
    <property type="match status" value="1"/>
</dbReference>
<dbReference type="RefSeq" id="WP_091836580.1">
    <property type="nucleotide sequence ID" value="NZ_FOAN01000005.1"/>
</dbReference>
<dbReference type="InterPro" id="IPR003746">
    <property type="entry name" value="DUF167"/>
</dbReference>
<evidence type="ECO:0000313" key="4">
    <source>
        <dbReference type="Proteomes" id="UP000199664"/>
    </source>
</evidence>
<dbReference type="InterPro" id="IPR036591">
    <property type="entry name" value="YggU-like_sf"/>
</dbReference>
<dbReference type="SUPFAM" id="SSF69786">
    <property type="entry name" value="YggU-like"/>
    <property type="match status" value="1"/>
</dbReference>
<comment type="similarity">
    <text evidence="1 2">Belongs to the UPF0235 family.</text>
</comment>
<dbReference type="OrthoDB" id="9801972at2"/>
<evidence type="ECO:0000256" key="1">
    <source>
        <dbReference type="ARBA" id="ARBA00010364"/>
    </source>
</evidence>
<dbReference type="Gene3D" id="3.30.1200.10">
    <property type="entry name" value="YggU-like"/>
    <property type="match status" value="1"/>
</dbReference>
<evidence type="ECO:0000313" key="3">
    <source>
        <dbReference type="EMBL" id="SEL77086.1"/>
    </source>
</evidence>
<reference evidence="4" key="1">
    <citation type="submission" date="2016-10" db="EMBL/GenBank/DDBJ databases">
        <authorList>
            <person name="Varghese N."/>
            <person name="Submissions S."/>
        </authorList>
    </citation>
    <scope>NUCLEOTIDE SEQUENCE [LARGE SCALE GENOMIC DNA]</scope>
    <source>
        <strain evidence="4">LMG 26383,CCUG 61248,R- 45681</strain>
    </source>
</reference>
<sequence length="104" mass="10867">MAAWSVTPDGLALSVRLTPRGGRDGLDGVETLADGRDVLKARVRSAPSEGEANAALIALLAKELSVSRSQVSLTAGASARLKRILIRGDAQALAAQLQKQFCEI</sequence>
<evidence type="ECO:0000256" key="2">
    <source>
        <dbReference type="HAMAP-Rule" id="MF_00634"/>
    </source>
</evidence>